<evidence type="ECO:0000313" key="2">
    <source>
        <dbReference type="Proteomes" id="UP000006681"/>
    </source>
</evidence>
<gene>
    <name evidence="1" type="ordered locus">Vdis_2522</name>
</gene>
<protein>
    <submittedName>
        <fullName evidence="1">Uncharacterized protein</fullName>
    </submittedName>
</protein>
<organism evidence="1 2">
    <name type="scientific">Vulcanisaeta distributa (strain DSM 14429 / JCM 11212 / NBRC 100878 / IC-017)</name>
    <dbReference type="NCBI Taxonomy" id="572478"/>
    <lineage>
        <taxon>Archaea</taxon>
        <taxon>Thermoproteota</taxon>
        <taxon>Thermoprotei</taxon>
        <taxon>Thermoproteales</taxon>
        <taxon>Thermoproteaceae</taxon>
        <taxon>Vulcanisaeta</taxon>
    </lineage>
</organism>
<dbReference type="RefSeq" id="WP_013337611.1">
    <property type="nucleotide sequence ID" value="NC_014537.1"/>
</dbReference>
<name>E1QS54_VULDI</name>
<dbReference type="HOGENOM" id="CLU_1335118_0_0_2"/>
<accession>E1QS54</accession>
<reference evidence="2" key="2">
    <citation type="journal article" date="2010" name="Stand. Genomic Sci.">
        <title>Complete genome sequence of Vulcanisaeta distributa type strain (IC-017T).</title>
        <authorList>
            <person name="Mavromatis K."/>
            <person name="Sikorski J."/>
            <person name="Pabst E."/>
            <person name="Teshima H."/>
            <person name="Lapidus A."/>
            <person name="Lucas S."/>
            <person name="Nolan M."/>
            <person name="Glavina Del Rio T."/>
            <person name="Cheng J."/>
            <person name="Bruce D."/>
            <person name="Goodwin L."/>
            <person name="Pitluck S."/>
            <person name="Liolios K."/>
            <person name="Ivanova N."/>
            <person name="Mikhailova N."/>
            <person name="Pati A."/>
            <person name="Chen A."/>
            <person name="Palaniappan K."/>
            <person name="Land M."/>
            <person name="Hauser L."/>
            <person name="Chang Y."/>
            <person name="Jeffries C."/>
            <person name="Rohde M."/>
            <person name="Spring S."/>
            <person name="Goker M."/>
            <person name="Wirth R."/>
            <person name="Woyke T."/>
            <person name="Bristow J."/>
            <person name="Eisen J."/>
            <person name="Markowitz V."/>
            <person name="Hugenholtz P."/>
            <person name="Klenk H."/>
            <person name="Kyrpides N."/>
        </authorList>
    </citation>
    <scope>NUCLEOTIDE SEQUENCE [LARGE SCALE GENOMIC DNA]</scope>
    <source>
        <strain evidence="2">DSM 14429 / JCM 11212 / NBRC 100878 / IC-017</strain>
    </source>
</reference>
<dbReference type="eggNOG" id="arCOG10349">
    <property type="taxonomic scope" value="Archaea"/>
</dbReference>
<dbReference type="KEGG" id="vdi:Vdis_2522"/>
<dbReference type="STRING" id="572478.Vdis_2522"/>
<dbReference type="Proteomes" id="UP000006681">
    <property type="component" value="Chromosome"/>
</dbReference>
<dbReference type="EMBL" id="CP002100">
    <property type="protein sequence ID" value="ADN51886.1"/>
    <property type="molecule type" value="Genomic_DNA"/>
</dbReference>
<dbReference type="GeneID" id="9753481"/>
<proteinExistence type="predicted"/>
<dbReference type="OrthoDB" id="376082at2157"/>
<sequence length="206" mass="23676">MYIVTGYTRGKSSRSFEGMYKDVDDVRDVHETLTLKVRRDLQYFVVTNNEEDLVLWSFDIPGYETHIYSLIKETATLMLCPRIDNSTYLIPDISMLGSLSGVLSRYEYRDVIYFVRPLNREFVMEALREVHGSAMAVIMRMLMSAGRARGAALARLRDKVEYAEELINRALDMWRIKGYEIDASGIKDAIIRVKAVVSGRLGKTNR</sequence>
<keyword evidence="2" id="KW-1185">Reference proteome</keyword>
<reference evidence="1 2" key="1">
    <citation type="journal article" date="2010" name="Stand. Genomic Sci.">
        <title>Complete genome sequence of Vulcanisaeta distributa type strain (IC-017).</title>
        <authorList>
            <person name="Mavromatis K."/>
            <person name="Sikorski J."/>
            <person name="Pabst E."/>
            <person name="Teshima H."/>
            <person name="Lapidus A."/>
            <person name="Lucas S."/>
            <person name="Nolan M."/>
            <person name="Glavina Del Rio T."/>
            <person name="Cheng J.F."/>
            <person name="Bruce D."/>
            <person name="Goodwin L."/>
            <person name="Pitluck S."/>
            <person name="Liolios K."/>
            <person name="Ivanova N."/>
            <person name="Mikhailova N."/>
            <person name="Pati A."/>
            <person name="Chen A."/>
            <person name="Palaniappan K."/>
            <person name="Land M."/>
            <person name="Hauser L."/>
            <person name="Chang Y.J."/>
            <person name="Jeffries C.D."/>
            <person name="Rohde M."/>
            <person name="Spring S."/>
            <person name="Goker M."/>
            <person name="Wirth R."/>
            <person name="Woyke T."/>
            <person name="Bristow J."/>
            <person name="Eisen J.A."/>
            <person name="Markowitz V."/>
            <person name="Hugenholtz P."/>
            <person name="Klenk H.P."/>
            <person name="Kyrpides N.C."/>
        </authorList>
    </citation>
    <scope>NUCLEOTIDE SEQUENCE [LARGE SCALE GENOMIC DNA]</scope>
    <source>
        <strain evidence="2">DSM 14429 / JCM 11212 / NBRC 100878 / IC-017</strain>
    </source>
</reference>
<evidence type="ECO:0000313" key="1">
    <source>
        <dbReference type="EMBL" id="ADN51886.1"/>
    </source>
</evidence>
<dbReference type="AlphaFoldDB" id="E1QS54"/>